<sequence length="557" mass="63438">MSKKISGAEYPLAKIFSSEFDYVIPPYQRPYAWTRDQAGELFDDLYDFFEKEAEDSYFLGSIVLIKDEGKPLAEVIDGQQRLTTLTILLATLTSRLSGDNHSAFYSFIREPGNIALKLNPKPRLALRERDRAFFSEYVQGLKFAALADIDPARLDNESQRNIQGNAGLLLQRMEQRFAGDEARLVEFGSFLLMRCFLVAVTTPSQQSAFRVFSVLNNRGLDLLPTDIIKAEVIGKLPEEQRDDFNERWEELEVATGRDGFTELFSHIRMIYARFKARRMLLEEFREHVLSRVSSSAALIDQVVEPYAKAYLIAKNAQYVSTSSAERINELFIWLNRIDNSDWLPVAIAFLARNGGDAAVALDFVTRLERLAAYLHVTAKNVNQRIERYALVLEDLDKGILDDRIELAPAECEEMLRALNGNVYEMTARRRNYLILRLDSFVSAMAANYTPNVLTIEHVLPQTVDPSSDWALTWPDADERARWLHRLANLVPLTRARNSRALNYDFDRKKSAYFAGSSGVTTYALTSQVLHADSWTPEVVAARQEALLEVLSSSWRLD</sequence>
<organism evidence="3 4">
    <name type="scientific">Pseudomonas oryzae</name>
    <dbReference type="NCBI Taxonomy" id="1392877"/>
    <lineage>
        <taxon>Bacteria</taxon>
        <taxon>Pseudomonadati</taxon>
        <taxon>Pseudomonadota</taxon>
        <taxon>Gammaproteobacteria</taxon>
        <taxon>Pseudomonadales</taxon>
        <taxon>Pseudomonadaceae</taxon>
        <taxon>Pseudomonas</taxon>
    </lineage>
</organism>
<gene>
    <name evidence="3" type="ORF">SAMN05216221_0646</name>
</gene>
<feature type="domain" description="GmrSD restriction endonucleases C-terminal" evidence="2">
    <location>
        <begin position="412"/>
        <end position="549"/>
    </location>
</feature>
<dbReference type="RefSeq" id="WP_090347587.1">
    <property type="nucleotide sequence ID" value="NZ_LT629751.1"/>
</dbReference>
<dbReference type="InterPro" id="IPR011089">
    <property type="entry name" value="GmrSD_C"/>
</dbReference>
<dbReference type="OrthoDB" id="9798761at2"/>
<dbReference type="EMBL" id="LT629751">
    <property type="protein sequence ID" value="SDR91639.1"/>
    <property type="molecule type" value="Genomic_DNA"/>
</dbReference>
<reference evidence="4" key="1">
    <citation type="submission" date="2016-10" db="EMBL/GenBank/DDBJ databases">
        <authorList>
            <person name="Varghese N."/>
            <person name="Submissions S."/>
        </authorList>
    </citation>
    <scope>NUCLEOTIDE SEQUENCE [LARGE SCALE GENOMIC DNA]</scope>
    <source>
        <strain evidence="4">KCTC 32247</strain>
    </source>
</reference>
<name>A0A1H1N0B7_9PSED</name>
<dbReference type="PANTHER" id="PTHR35149">
    <property type="entry name" value="SLL5132 PROTEIN"/>
    <property type="match status" value="1"/>
</dbReference>
<protein>
    <recommendedName>
        <fullName evidence="5">DUF262 domain-containing protein</fullName>
    </recommendedName>
</protein>
<dbReference type="Proteomes" id="UP000243359">
    <property type="component" value="Chromosome I"/>
</dbReference>
<dbReference type="STRING" id="1392877.SAMN05216221_0646"/>
<accession>A0A1H1N0B7</accession>
<proteinExistence type="predicted"/>
<dbReference type="Pfam" id="PF03235">
    <property type="entry name" value="GmrSD_N"/>
    <property type="match status" value="1"/>
</dbReference>
<keyword evidence="4" id="KW-1185">Reference proteome</keyword>
<evidence type="ECO:0000313" key="3">
    <source>
        <dbReference type="EMBL" id="SDR91639.1"/>
    </source>
</evidence>
<feature type="domain" description="GmrSD restriction endonucleases N-terminal" evidence="1">
    <location>
        <begin position="13"/>
        <end position="232"/>
    </location>
</feature>
<evidence type="ECO:0008006" key="5">
    <source>
        <dbReference type="Google" id="ProtNLM"/>
    </source>
</evidence>
<evidence type="ECO:0000259" key="1">
    <source>
        <dbReference type="Pfam" id="PF03235"/>
    </source>
</evidence>
<dbReference type="AlphaFoldDB" id="A0A1H1N0B7"/>
<dbReference type="Pfam" id="PF07510">
    <property type="entry name" value="GmrSD_C"/>
    <property type="match status" value="1"/>
</dbReference>
<dbReference type="PANTHER" id="PTHR35149:SF2">
    <property type="entry name" value="DUF262 DOMAIN-CONTAINING PROTEIN"/>
    <property type="match status" value="1"/>
</dbReference>
<evidence type="ECO:0000259" key="2">
    <source>
        <dbReference type="Pfam" id="PF07510"/>
    </source>
</evidence>
<dbReference type="InterPro" id="IPR004919">
    <property type="entry name" value="GmrSD_N"/>
</dbReference>
<evidence type="ECO:0000313" key="4">
    <source>
        <dbReference type="Proteomes" id="UP000243359"/>
    </source>
</evidence>